<evidence type="ECO:0000256" key="4">
    <source>
        <dbReference type="ARBA" id="ARBA00022643"/>
    </source>
</evidence>
<feature type="domain" description="PAC" evidence="7">
    <location>
        <begin position="73"/>
        <end position="124"/>
    </location>
</feature>
<evidence type="ECO:0000256" key="5">
    <source>
        <dbReference type="ARBA" id="ARBA00022991"/>
    </source>
</evidence>
<keyword evidence="5" id="KW-0157">Chromophore</keyword>
<evidence type="ECO:0000256" key="1">
    <source>
        <dbReference type="ARBA" id="ARBA00022543"/>
    </source>
</evidence>
<sequence length="124" mass="13642">MDLATTVERIQQNFVISDPGLPDCPIVFASDGFLELTGYSREDILGRNCRFLQGPDTDPETVAKLRQAVQQCSEVTVRILNYKKDGSPFWNLLTVAPMADVVGTARFYIGVQVDVTAETGQTVT</sequence>
<proteinExistence type="evidence at transcript level"/>
<dbReference type="Pfam" id="PF13426">
    <property type="entry name" value="PAS_9"/>
    <property type="match status" value="1"/>
</dbReference>
<dbReference type="PANTHER" id="PTHR47429">
    <property type="entry name" value="PROTEIN TWIN LOV 1"/>
    <property type="match status" value="1"/>
</dbReference>
<feature type="domain" description="PAS" evidence="6">
    <location>
        <begin position="14"/>
        <end position="72"/>
    </location>
</feature>
<dbReference type="FunFam" id="3.30.450.20:FF:000135">
    <property type="entry name" value="Ptaureo1a lov2 domain"/>
    <property type="match status" value="1"/>
</dbReference>
<keyword evidence="1" id="KW-0675">Receptor</keyword>
<dbReference type="GO" id="GO:0009637">
    <property type="term" value="P:response to blue light"/>
    <property type="evidence" value="ECO:0007669"/>
    <property type="project" value="UniProtKB-ARBA"/>
</dbReference>
<organism evidence="8">
    <name type="scientific">Cladophora glomerata</name>
    <dbReference type="NCBI Taxonomy" id="162068"/>
    <lineage>
        <taxon>Eukaryota</taxon>
        <taxon>Viridiplantae</taxon>
        <taxon>Chlorophyta</taxon>
        <taxon>core chlorophytes</taxon>
        <taxon>Ulvophyceae</taxon>
        <taxon>TCBD clade</taxon>
        <taxon>Cladophorales</taxon>
        <taxon>Cladophoraceae</taxon>
        <taxon>Cladophora</taxon>
    </lineage>
</organism>
<reference evidence="8" key="1">
    <citation type="journal article" date="2016" name="Proc. Natl. Acad. Sci. U.S.A.">
        <title>Functional and topological diversity of LOV domain photoreceptors.</title>
        <authorList>
            <person name="Glantz S.T."/>
            <person name="Carpenter E.J."/>
            <person name="Melkonian M."/>
            <person name="Gardner K.H."/>
            <person name="Boyden E.S."/>
            <person name="Wong G.K."/>
            <person name="Chow B.Y."/>
        </authorList>
    </citation>
    <scope>NUCLEOTIDE SEQUENCE</scope>
    <source>
        <strain evidence="8">VBLH_2010625</strain>
    </source>
</reference>
<dbReference type="SUPFAM" id="SSF55785">
    <property type="entry name" value="PYP-like sensor domain (PAS domain)"/>
    <property type="match status" value="1"/>
</dbReference>
<dbReference type="InterPro" id="IPR000014">
    <property type="entry name" value="PAS"/>
</dbReference>
<dbReference type="InterPro" id="IPR000700">
    <property type="entry name" value="PAS-assoc_C"/>
</dbReference>
<evidence type="ECO:0000313" key="8">
    <source>
        <dbReference type="EMBL" id="AML78964.1"/>
    </source>
</evidence>
<dbReference type="GO" id="GO:0005634">
    <property type="term" value="C:nucleus"/>
    <property type="evidence" value="ECO:0007669"/>
    <property type="project" value="TreeGrafter"/>
</dbReference>
<name>A0A126X2S9_CLAGO</name>
<evidence type="ECO:0000259" key="6">
    <source>
        <dbReference type="PROSITE" id="PS50112"/>
    </source>
</evidence>
<dbReference type="EMBL" id="KU701339">
    <property type="protein sequence ID" value="AML78964.1"/>
    <property type="molecule type" value="mRNA"/>
</dbReference>
<keyword evidence="3" id="KW-0285">Flavoprotein</keyword>
<accession>A0A126X2S9</accession>
<dbReference type="PROSITE" id="PS50112">
    <property type="entry name" value="PAS"/>
    <property type="match status" value="1"/>
</dbReference>
<evidence type="ECO:0000256" key="3">
    <source>
        <dbReference type="ARBA" id="ARBA00022630"/>
    </source>
</evidence>
<keyword evidence="1" id="KW-0600">Photoreceptor protein</keyword>
<protein>
    <submittedName>
        <fullName evidence="8">Putative LOV domain-containing protein</fullName>
    </submittedName>
</protein>
<dbReference type="PROSITE" id="PS50113">
    <property type="entry name" value="PAC"/>
    <property type="match status" value="1"/>
</dbReference>
<dbReference type="CDD" id="cd00130">
    <property type="entry name" value="PAS"/>
    <property type="match status" value="1"/>
</dbReference>
<dbReference type="PANTHER" id="PTHR47429:SF2">
    <property type="entry name" value="PROTEIN TWIN LOV 1"/>
    <property type="match status" value="1"/>
</dbReference>
<keyword evidence="4" id="KW-0288">FMN</keyword>
<evidence type="ECO:0000259" key="7">
    <source>
        <dbReference type="PROSITE" id="PS50113"/>
    </source>
</evidence>
<keyword evidence="2" id="KW-0716">Sensory transduction</keyword>
<dbReference type="InterPro" id="IPR001610">
    <property type="entry name" value="PAC"/>
</dbReference>
<dbReference type="SMART" id="SM00086">
    <property type="entry name" value="PAC"/>
    <property type="match status" value="1"/>
</dbReference>
<dbReference type="Gene3D" id="3.30.450.20">
    <property type="entry name" value="PAS domain"/>
    <property type="match status" value="1"/>
</dbReference>
<dbReference type="NCBIfam" id="TIGR00229">
    <property type="entry name" value="sensory_box"/>
    <property type="match status" value="1"/>
</dbReference>
<dbReference type="GO" id="GO:0009881">
    <property type="term" value="F:photoreceptor activity"/>
    <property type="evidence" value="ECO:0007669"/>
    <property type="project" value="UniProtKB-KW"/>
</dbReference>
<dbReference type="InterPro" id="IPR035965">
    <property type="entry name" value="PAS-like_dom_sf"/>
</dbReference>
<evidence type="ECO:0000256" key="2">
    <source>
        <dbReference type="ARBA" id="ARBA00022606"/>
    </source>
</evidence>
<dbReference type="AlphaFoldDB" id="A0A126X2S9"/>